<protein>
    <recommendedName>
        <fullName evidence="3">Twin-arginine translocation pathway signal protein</fullName>
    </recommendedName>
</protein>
<accession>A0A7W9AMG7</accession>
<dbReference type="Proteomes" id="UP000557739">
    <property type="component" value="Unassembled WGS sequence"/>
</dbReference>
<evidence type="ECO:0000313" key="1">
    <source>
        <dbReference type="EMBL" id="MBB5696874.1"/>
    </source>
</evidence>
<organism evidence="1 2">
    <name type="scientific">Sphingomonas yantingensis</name>
    <dbReference type="NCBI Taxonomy" id="1241761"/>
    <lineage>
        <taxon>Bacteria</taxon>
        <taxon>Pseudomonadati</taxon>
        <taxon>Pseudomonadota</taxon>
        <taxon>Alphaproteobacteria</taxon>
        <taxon>Sphingomonadales</taxon>
        <taxon>Sphingomonadaceae</taxon>
        <taxon>Sphingomonas</taxon>
    </lineage>
</organism>
<dbReference type="EMBL" id="JACIJJ010000001">
    <property type="protein sequence ID" value="MBB5696874.1"/>
    <property type="molecule type" value="Genomic_DNA"/>
</dbReference>
<name>A0A7W9AMG7_9SPHN</name>
<keyword evidence="2" id="KW-1185">Reference proteome</keyword>
<gene>
    <name evidence="1" type="ORF">FHR19_000199</name>
</gene>
<comment type="caution">
    <text evidence="1">The sequence shown here is derived from an EMBL/GenBank/DDBJ whole genome shotgun (WGS) entry which is preliminary data.</text>
</comment>
<dbReference type="AlphaFoldDB" id="A0A7W9AMG7"/>
<dbReference type="InterPro" id="IPR006311">
    <property type="entry name" value="TAT_signal"/>
</dbReference>
<evidence type="ECO:0000313" key="2">
    <source>
        <dbReference type="Proteomes" id="UP000557739"/>
    </source>
</evidence>
<dbReference type="InterPro" id="IPR027056">
    <property type="entry name" value="Gluconate_2DH_su3"/>
</dbReference>
<proteinExistence type="predicted"/>
<dbReference type="Pfam" id="PF13618">
    <property type="entry name" value="Gluconate_2-dh3"/>
    <property type="match status" value="1"/>
</dbReference>
<evidence type="ECO:0008006" key="3">
    <source>
        <dbReference type="Google" id="ProtNLM"/>
    </source>
</evidence>
<dbReference type="PROSITE" id="PS51318">
    <property type="entry name" value="TAT"/>
    <property type="match status" value="1"/>
</dbReference>
<reference evidence="1 2" key="1">
    <citation type="submission" date="2020-08" db="EMBL/GenBank/DDBJ databases">
        <title>Genomic Encyclopedia of Type Strains, Phase IV (KMG-IV): sequencing the most valuable type-strain genomes for metagenomic binning, comparative biology and taxonomic classification.</title>
        <authorList>
            <person name="Goeker M."/>
        </authorList>
    </citation>
    <scope>NUCLEOTIDE SEQUENCE [LARGE SCALE GENOMIC DNA]</scope>
    <source>
        <strain evidence="1 2">DSM 27244</strain>
    </source>
</reference>
<dbReference type="RefSeq" id="WP_343053114.1">
    <property type="nucleotide sequence ID" value="NZ_JACIJJ010000001.1"/>
</dbReference>
<sequence>MSSEGGRAWNRREFMGAAALLAMVVGVPAGASIWSKVEDGDAPTDRQRAMIREVAQIVIPKTGTPGAGEVGTGDFVILALAHGLDGTRDPGAAAAIPAGVPAPRRPDGSLRYLDWLEGELDRRAKGNWAGKDAAAKTAALAALDAEAYAGDGRAPHPWKAIKGLILTGYYTSEVGGSQELRYEPVPGRFDPALPNPPGTRAISNDWTAVDFG</sequence>